<dbReference type="CDD" id="cd07129">
    <property type="entry name" value="ALDH_KGSADH"/>
    <property type="match status" value="1"/>
</dbReference>
<keyword evidence="4" id="KW-1185">Reference proteome</keyword>
<proteinExistence type="predicted"/>
<dbReference type="EMBL" id="WNLA01000009">
    <property type="protein sequence ID" value="MTW03425.1"/>
    <property type="molecule type" value="Genomic_DNA"/>
</dbReference>
<dbReference type="Gene3D" id="3.40.605.10">
    <property type="entry name" value="Aldehyde Dehydrogenase, Chain A, domain 1"/>
    <property type="match status" value="1"/>
</dbReference>
<accession>A0A6L6Q1A8</accession>
<reference evidence="3 4" key="1">
    <citation type="submission" date="2019-11" db="EMBL/GenBank/DDBJ databases">
        <title>Type strains purchased from KCTC, JCM and DSMZ.</title>
        <authorList>
            <person name="Lu H."/>
        </authorList>
    </citation>
    <scope>NUCLEOTIDE SEQUENCE [LARGE SCALE GENOMIC DNA]</scope>
    <source>
        <strain evidence="3 4">KCTC 42409</strain>
    </source>
</reference>
<dbReference type="PANTHER" id="PTHR43353">
    <property type="entry name" value="SUCCINATE-SEMIALDEHYDE DEHYDROGENASE, MITOCHONDRIAL"/>
    <property type="match status" value="1"/>
</dbReference>
<feature type="domain" description="Aldehyde dehydrogenase" evidence="2">
    <location>
        <begin position="4"/>
        <end position="407"/>
    </location>
</feature>
<evidence type="ECO:0000256" key="1">
    <source>
        <dbReference type="ARBA" id="ARBA00023002"/>
    </source>
</evidence>
<sequence length="469" mass="47891">MLDSTPAQINGAVTAASRTADAWAQSSAAQRAALLRGLADALQGQRETLVRIASEETSLPLPRLNGEMDRTVFQLQGFAEQVTAGRPFAVTEDAAEAGAPPQGRPRLTRVQVPLGPVAMFSASNFPFAFSVLGGDTASALAAGCPVVVKAHPGHPRLSRAVHELAQGVLAQQELPAGLIGMVEGAGIDVGVSLVQHPSIAAVAFTGSFKGGYALWQQANARPRPIPFFGELGSINPVVILPSALAGQAAEKAAALADSMAFSSGQVCTSPGVIVLFDGADADAFETALRDALAAKTLHPMLTAGMKRNFDAGVARVVGTPGVEVVLAGADAGSDMDAPKPLVARTSAANFIARHTLQEEVFGPACVLVRVASADDVVAVLNAVGGSLTVTLLGAEQASDDARRIARAAQGIAGRVLFSGVPTGVAVASAQVHGGPWPASTQPASTSVGYAAMERFLRPVALQDAPAWLM</sequence>
<name>A0A6L6Q1A8_9BURK</name>
<dbReference type="SUPFAM" id="SSF53720">
    <property type="entry name" value="ALDH-like"/>
    <property type="match status" value="1"/>
</dbReference>
<gene>
    <name evidence="3" type="ORF">GM668_15175</name>
</gene>
<dbReference type="InterPro" id="IPR044151">
    <property type="entry name" value="ALDH_KGSADH"/>
</dbReference>
<organism evidence="3 4">
    <name type="scientific">Pseudoduganella ginsengisoli</name>
    <dbReference type="NCBI Taxonomy" id="1462440"/>
    <lineage>
        <taxon>Bacteria</taxon>
        <taxon>Pseudomonadati</taxon>
        <taxon>Pseudomonadota</taxon>
        <taxon>Betaproteobacteria</taxon>
        <taxon>Burkholderiales</taxon>
        <taxon>Oxalobacteraceae</taxon>
        <taxon>Telluria group</taxon>
        <taxon>Pseudoduganella</taxon>
    </lineage>
</organism>
<dbReference type="PANTHER" id="PTHR43353:SF3">
    <property type="entry name" value="ALDEHYDE DEHYDROGENASE-RELATED"/>
    <property type="match status" value="1"/>
</dbReference>
<keyword evidence="1" id="KW-0560">Oxidoreductase</keyword>
<dbReference type="Pfam" id="PF00171">
    <property type="entry name" value="Aldedh"/>
    <property type="match status" value="1"/>
</dbReference>
<dbReference type="Gene3D" id="3.40.309.10">
    <property type="entry name" value="Aldehyde Dehydrogenase, Chain A, domain 2"/>
    <property type="match status" value="1"/>
</dbReference>
<evidence type="ECO:0000313" key="3">
    <source>
        <dbReference type="EMBL" id="MTW03425.1"/>
    </source>
</evidence>
<dbReference type="Proteomes" id="UP000484015">
    <property type="component" value="Unassembled WGS sequence"/>
</dbReference>
<dbReference type="AlphaFoldDB" id="A0A6L6Q1A8"/>
<dbReference type="InterPro" id="IPR016162">
    <property type="entry name" value="Ald_DH_N"/>
</dbReference>
<comment type="caution">
    <text evidence="3">The sequence shown here is derived from an EMBL/GenBank/DDBJ whole genome shotgun (WGS) entry which is preliminary data.</text>
</comment>
<evidence type="ECO:0000313" key="4">
    <source>
        <dbReference type="Proteomes" id="UP000484015"/>
    </source>
</evidence>
<dbReference type="InterPro" id="IPR016161">
    <property type="entry name" value="Ald_DH/histidinol_DH"/>
</dbReference>
<protein>
    <submittedName>
        <fullName evidence="3">Aldehyde dehydrogenase family protein</fullName>
    </submittedName>
</protein>
<dbReference type="InterPro" id="IPR015590">
    <property type="entry name" value="Aldehyde_DH_dom"/>
</dbReference>
<evidence type="ECO:0000259" key="2">
    <source>
        <dbReference type="Pfam" id="PF00171"/>
    </source>
</evidence>
<dbReference type="OrthoDB" id="9770537at2"/>
<dbReference type="InterPro" id="IPR016163">
    <property type="entry name" value="Ald_DH_C"/>
</dbReference>
<dbReference type="InterPro" id="IPR050740">
    <property type="entry name" value="Aldehyde_DH_Superfamily"/>
</dbReference>
<dbReference type="GO" id="GO:0016620">
    <property type="term" value="F:oxidoreductase activity, acting on the aldehyde or oxo group of donors, NAD or NADP as acceptor"/>
    <property type="evidence" value="ECO:0007669"/>
    <property type="project" value="InterPro"/>
</dbReference>
<dbReference type="RefSeq" id="WP_155439796.1">
    <property type="nucleotide sequence ID" value="NZ_WNLA01000009.1"/>
</dbReference>